<dbReference type="AlphaFoldDB" id="A0A562PRB5"/>
<dbReference type="RefSeq" id="WP_114754468.1">
    <property type="nucleotide sequence ID" value="NZ_QQBA01000008.1"/>
</dbReference>
<keyword evidence="3" id="KW-1185">Reference proteome</keyword>
<dbReference type="Proteomes" id="UP000321392">
    <property type="component" value="Unassembled WGS sequence"/>
</dbReference>
<proteinExistence type="predicted"/>
<reference evidence="2" key="3">
    <citation type="submission" date="2019-07" db="EMBL/GenBank/DDBJ databases">
        <authorList>
            <person name="Whitman W."/>
            <person name="Huntemann M."/>
            <person name="Clum A."/>
            <person name="Pillay M."/>
            <person name="Palaniappan K."/>
            <person name="Varghese N."/>
            <person name="Mikhailova N."/>
            <person name="Stamatis D."/>
            <person name="Reddy T."/>
            <person name="Daum C."/>
            <person name="Shapiro N."/>
            <person name="Ivanova N."/>
            <person name="Kyrpides N."/>
            <person name="Woyke T."/>
        </authorList>
    </citation>
    <scope>NUCLEOTIDE SEQUENCE</scope>
    <source>
        <strain evidence="2">CGMCC 1.5380</strain>
    </source>
</reference>
<dbReference type="EMBL" id="VLKX01000008">
    <property type="protein sequence ID" value="TWI46985.1"/>
    <property type="molecule type" value="Genomic_DNA"/>
</dbReference>
<dbReference type="EMBL" id="QQBA01000008">
    <property type="protein sequence ID" value="RDI53759.1"/>
    <property type="molecule type" value="Genomic_DNA"/>
</dbReference>
<comment type="caution">
    <text evidence="2">The sequence shown here is derived from an EMBL/GenBank/DDBJ whole genome shotgun (WGS) entry which is preliminary data.</text>
</comment>
<evidence type="ECO:0000313" key="2">
    <source>
        <dbReference type="EMBL" id="TWI46985.1"/>
    </source>
</evidence>
<reference evidence="2 4" key="1">
    <citation type="journal article" date="2015" name="Stand. Genomic Sci.">
        <title>Genomic Encyclopedia of Bacterial and Archaeal Type Strains, Phase III: the genomes of soil and plant-associated and newly described type strains.</title>
        <authorList>
            <person name="Whitman W.B."/>
            <person name="Woyke T."/>
            <person name="Klenk H.P."/>
            <person name="Zhou Y."/>
            <person name="Lilburn T.G."/>
            <person name="Beck B.J."/>
            <person name="De Vos P."/>
            <person name="Vandamme P."/>
            <person name="Eisen J.A."/>
            <person name="Garrity G."/>
            <person name="Hugenholtz P."/>
            <person name="Kyrpides N.C."/>
        </authorList>
    </citation>
    <scope>NUCLEOTIDE SEQUENCE [LARGE SCALE GENOMIC DNA]</scope>
    <source>
        <strain evidence="2 4">CGMCC 1.5380</strain>
    </source>
</reference>
<name>A0A562PRB5_9FLAO</name>
<dbReference type="Proteomes" id="UP000254518">
    <property type="component" value="Unassembled WGS sequence"/>
</dbReference>
<evidence type="ECO:0000313" key="3">
    <source>
        <dbReference type="Proteomes" id="UP000254518"/>
    </source>
</evidence>
<gene>
    <name evidence="1" type="ORF">DFR66_108109</name>
    <name evidence="2" type="ORF">IQ02_01819</name>
</gene>
<evidence type="ECO:0000313" key="1">
    <source>
        <dbReference type="EMBL" id="RDI53759.1"/>
    </source>
</evidence>
<organism evidence="2 4">
    <name type="scientific">Flavobacterium glaciei</name>
    <dbReference type="NCBI Taxonomy" id="386300"/>
    <lineage>
        <taxon>Bacteria</taxon>
        <taxon>Pseudomonadati</taxon>
        <taxon>Bacteroidota</taxon>
        <taxon>Flavobacteriia</taxon>
        <taxon>Flavobacteriales</taxon>
        <taxon>Flavobacteriaceae</taxon>
        <taxon>Flavobacterium</taxon>
    </lineage>
</organism>
<dbReference type="OrthoDB" id="1075713at2"/>
<sequence>MYKESFKDLVNFAVIKSNNFYNNPENVNSPNPYFIGFGNPNAKILILGKEKGFDKNNLKQLEYESINNPREWDNYIKNNIGSNKNKFYDSENYINTFFPYLNKNKSGHTWNKYYTLLNHIYTSIPKSENEFFRYAFLSEINFIPSKYSEIKRFDNFERLNMLNNKFFKSFEIIILACGSYLEKEQIENIFSVSYYESILKKRENIHIYQNSNQILINTRQLSMDTSNDLLIKIAELTKNKL</sequence>
<accession>A0A562PRB5</accession>
<reference evidence="1 3" key="2">
    <citation type="submission" date="2018-07" db="EMBL/GenBank/DDBJ databases">
        <title>Genomic Encyclopedia of Type Strains, Phase IV (KMG-IV): sequencing the most valuable type-strain genomes for metagenomic binning, comparative biology and taxonomic classification.</title>
        <authorList>
            <person name="Goeker M."/>
        </authorList>
    </citation>
    <scope>NUCLEOTIDE SEQUENCE [LARGE SCALE GENOMIC DNA]</scope>
    <source>
        <strain evidence="1 3">DSM 19728</strain>
    </source>
</reference>
<evidence type="ECO:0000313" key="4">
    <source>
        <dbReference type="Proteomes" id="UP000321392"/>
    </source>
</evidence>
<protein>
    <submittedName>
        <fullName evidence="2">Uncharacterized protein</fullName>
    </submittedName>
</protein>